<dbReference type="Proteomes" id="UP000218165">
    <property type="component" value="Chromosome"/>
</dbReference>
<evidence type="ECO:0000256" key="8">
    <source>
        <dbReference type="SAM" id="Phobius"/>
    </source>
</evidence>
<gene>
    <name evidence="9" type="ORF">CFK38_10900</name>
</gene>
<evidence type="ECO:0000256" key="7">
    <source>
        <dbReference type="ARBA" id="ARBA00023136"/>
    </source>
</evidence>
<protein>
    <recommendedName>
        <fullName evidence="11">Nicotinamide mononucleotide transporter</fullName>
    </recommendedName>
</protein>
<dbReference type="PANTHER" id="PTHR36122">
    <property type="entry name" value="NICOTINAMIDE RIBOSIDE TRANSPORTER PNUC"/>
    <property type="match status" value="1"/>
</dbReference>
<dbReference type="GO" id="GO:0005886">
    <property type="term" value="C:plasma membrane"/>
    <property type="evidence" value="ECO:0007669"/>
    <property type="project" value="UniProtKB-SubCell"/>
</dbReference>
<feature type="transmembrane region" description="Helical" evidence="8">
    <location>
        <begin position="193"/>
        <end position="210"/>
    </location>
</feature>
<dbReference type="RefSeq" id="WP_096803088.1">
    <property type="nucleotide sequence ID" value="NZ_CP023563.1"/>
</dbReference>
<dbReference type="OrthoDB" id="9791248at2"/>
<feature type="transmembrane region" description="Helical" evidence="8">
    <location>
        <begin position="142"/>
        <end position="160"/>
    </location>
</feature>
<feature type="transmembrane region" description="Helical" evidence="8">
    <location>
        <begin position="167"/>
        <end position="187"/>
    </location>
</feature>
<evidence type="ECO:0000313" key="9">
    <source>
        <dbReference type="EMBL" id="ATG51970.1"/>
    </source>
</evidence>
<feature type="transmembrane region" description="Helical" evidence="8">
    <location>
        <begin position="44"/>
        <end position="65"/>
    </location>
</feature>
<evidence type="ECO:0008006" key="11">
    <source>
        <dbReference type="Google" id="ProtNLM"/>
    </source>
</evidence>
<feature type="transmembrane region" description="Helical" evidence="8">
    <location>
        <begin position="20"/>
        <end position="37"/>
    </location>
</feature>
<dbReference type="AlphaFoldDB" id="A0A291GPE8"/>
<feature type="transmembrane region" description="Helical" evidence="8">
    <location>
        <begin position="77"/>
        <end position="94"/>
    </location>
</feature>
<evidence type="ECO:0000256" key="3">
    <source>
        <dbReference type="ARBA" id="ARBA00022448"/>
    </source>
</evidence>
<proteinExistence type="inferred from homology"/>
<evidence type="ECO:0000256" key="6">
    <source>
        <dbReference type="ARBA" id="ARBA00022989"/>
    </source>
</evidence>
<dbReference type="GO" id="GO:0034257">
    <property type="term" value="F:nicotinamide riboside transmembrane transporter activity"/>
    <property type="evidence" value="ECO:0007669"/>
    <property type="project" value="InterPro"/>
</dbReference>
<keyword evidence="7 8" id="KW-0472">Membrane</keyword>
<sequence length="235" mass="26338">MDLLQWLFDARIQFEGGQFLLLREVLGNVFGLLSALGGIRRKVWAWPVGIIGNALLLTVFLGTVFGSPNPVDLYGQAGRQVMFIATAVYGWVRWRQARDANGTAVEPRWASWGTRALLIVVLVGGTAALTPLFRILGSYEPVWADAWIFMGSLLATFGMAKGWVEFWLIWVAVDIVGVPLLLSAGYYASAFMYLFYGAFTLMGFFIWWGVRNRHDLEQARVTVETAHLDPTVRRD</sequence>
<feature type="transmembrane region" description="Helical" evidence="8">
    <location>
        <begin position="115"/>
        <end position="136"/>
    </location>
</feature>
<dbReference type="PANTHER" id="PTHR36122:SF2">
    <property type="entry name" value="NICOTINAMIDE RIBOSIDE TRANSPORTER PNUC"/>
    <property type="match status" value="1"/>
</dbReference>
<keyword evidence="4" id="KW-1003">Cell membrane</keyword>
<dbReference type="InterPro" id="IPR006419">
    <property type="entry name" value="NMN_transpt_PnuC"/>
</dbReference>
<comment type="subcellular location">
    <subcellularLocation>
        <location evidence="1">Cell membrane</location>
        <topology evidence="1">Multi-pass membrane protein</topology>
    </subcellularLocation>
</comment>
<dbReference type="Pfam" id="PF04973">
    <property type="entry name" value="NMN_transporter"/>
    <property type="match status" value="1"/>
</dbReference>
<keyword evidence="10" id="KW-1185">Reference proteome</keyword>
<evidence type="ECO:0000256" key="4">
    <source>
        <dbReference type="ARBA" id="ARBA00022475"/>
    </source>
</evidence>
<keyword evidence="3" id="KW-0813">Transport</keyword>
<dbReference type="EMBL" id="CP023563">
    <property type="protein sequence ID" value="ATG51970.1"/>
    <property type="molecule type" value="Genomic_DNA"/>
</dbReference>
<accession>A0A291GPE8</accession>
<name>A0A291GPE8_9MICO</name>
<reference evidence="10" key="1">
    <citation type="submission" date="2017-09" db="EMBL/GenBank/DDBJ databases">
        <title>Brachybacterium sp. VM2412.</title>
        <authorList>
            <person name="Tak E.J."/>
            <person name="Bae J.-W."/>
        </authorList>
    </citation>
    <scope>NUCLEOTIDE SEQUENCE [LARGE SCALE GENOMIC DNA]</scope>
    <source>
        <strain evidence="10">VM2412</strain>
    </source>
</reference>
<comment type="similarity">
    <text evidence="2">Belongs to the nicotinamide ribonucleoside (NR) uptake permease (TC 4.B.1) family.</text>
</comment>
<dbReference type="NCBIfam" id="TIGR01528">
    <property type="entry name" value="NMN_trans_PnuC"/>
    <property type="match status" value="1"/>
</dbReference>
<evidence type="ECO:0000313" key="10">
    <source>
        <dbReference type="Proteomes" id="UP000218165"/>
    </source>
</evidence>
<evidence type="ECO:0000256" key="2">
    <source>
        <dbReference type="ARBA" id="ARBA00006669"/>
    </source>
</evidence>
<dbReference type="KEGG" id="brz:CFK38_10900"/>
<evidence type="ECO:0000256" key="5">
    <source>
        <dbReference type="ARBA" id="ARBA00022692"/>
    </source>
</evidence>
<organism evidence="9 10">
    <name type="scientific">Brachybacterium vulturis</name>
    <dbReference type="NCBI Taxonomy" id="2017484"/>
    <lineage>
        <taxon>Bacteria</taxon>
        <taxon>Bacillati</taxon>
        <taxon>Actinomycetota</taxon>
        <taxon>Actinomycetes</taxon>
        <taxon>Micrococcales</taxon>
        <taxon>Dermabacteraceae</taxon>
        <taxon>Brachybacterium</taxon>
    </lineage>
</organism>
<keyword evidence="5 8" id="KW-0812">Transmembrane</keyword>
<keyword evidence="6 8" id="KW-1133">Transmembrane helix</keyword>
<evidence type="ECO:0000256" key="1">
    <source>
        <dbReference type="ARBA" id="ARBA00004651"/>
    </source>
</evidence>